<feature type="region of interest" description="Disordered" evidence="1">
    <location>
        <begin position="35"/>
        <end position="64"/>
    </location>
</feature>
<dbReference type="EMBL" id="GBXM01014110">
    <property type="protein sequence ID" value="JAH94467.1"/>
    <property type="molecule type" value="Transcribed_RNA"/>
</dbReference>
<organism evidence="2">
    <name type="scientific">Anguilla anguilla</name>
    <name type="common">European freshwater eel</name>
    <name type="synonym">Muraena anguilla</name>
    <dbReference type="NCBI Taxonomy" id="7936"/>
    <lineage>
        <taxon>Eukaryota</taxon>
        <taxon>Metazoa</taxon>
        <taxon>Chordata</taxon>
        <taxon>Craniata</taxon>
        <taxon>Vertebrata</taxon>
        <taxon>Euteleostomi</taxon>
        <taxon>Actinopterygii</taxon>
        <taxon>Neopterygii</taxon>
        <taxon>Teleostei</taxon>
        <taxon>Anguilliformes</taxon>
        <taxon>Anguillidae</taxon>
        <taxon>Anguilla</taxon>
    </lineage>
</organism>
<dbReference type="AlphaFoldDB" id="A0A0E9WVR5"/>
<reference evidence="2" key="1">
    <citation type="submission" date="2014-11" db="EMBL/GenBank/DDBJ databases">
        <authorList>
            <person name="Amaro Gonzalez C."/>
        </authorList>
    </citation>
    <scope>NUCLEOTIDE SEQUENCE</scope>
</reference>
<proteinExistence type="predicted"/>
<protein>
    <submittedName>
        <fullName evidence="2">Uncharacterized protein</fullName>
    </submittedName>
</protein>
<evidence type="ECO:0000313" key="2">
    <source>
        <dbReference type="EMBL" id="JAH94467.1"/>
    </source>
</evidence>
<accession>A0A0E9WVR5</accession>
<name>A0A0E9WVR5_ANGAN</name>
<evidence type="ECO:0000256" key="1">
    <source>
        <dbReference type="SAM" id="MobiDB-lite"/>
    </source>
</evidence>
<sequence>MQQKQSNKLIKEAGHNKIEYKEHIYTHLRKQQHFSAFKSKQGQKRKPNIDFPPITSLSHKCGSG</sequence>
<reference evidence="2" key="2">
    <citation type="journal article" date="2015" name="Fish Shellfish Immunol.">
        <title>Early steps in the European eel (Anguilla anguilla)-Vibrio vulnificus interaction in the gills: Role of the RtxA13 toxin.</title>
        <authorList>
            <person name="Callol A."/>
            <person name="Pajuelo D."/>
            <person name="Ebbesson L."/>
            <person name="Teles M."/>
            <person name="MacKenzie S."/>
            <person name="Amaro C."/>
        </authorList>
    </citation>
    <scope>NUCLEOTIDE SEQUENCE</scope>
</reference>